<comment type="cofactor">
    <cofactor evidence="1 13">
        <name>FAD</name>
        <dbReference type="ChEBI" id="CHEBI:57692"/>
    </cofactor>
</comment>
<evidence type="ECO:0000256" key="6">
    <source>
        <dbReference type="ARBA" id="ARBA00022630"/>
    </source>
</evidence>
<proteinExistence type="inferred from homology"/>
<comment type="subcellular location">
    <subcellularLocation>
        <location evidence="13">Cytoplasm</location>
    </subcellularLocation>
</comment>
<dbReference type="InterPro" id="IPR005288">
    <property type="entry name" value="NadB"/>
</dbReference>
<dbReference type="InterPro" id="IPR003953">
    <property type="entry name" value="FAD-dep_OxRdtase_2_FAD-bd"/>
</dbReference>
<dbReference type="OrthoDB" id="9806724at2"/>
<dbReference type="NCBIfam" id="TIGR00551">
    <property type="entry name" value="nadB"/>
    <property type="match status" value="1"/>
</dbReference>
<dbReference type="SUPFAM" id="SSF46977">
    <property type="entry name" value="Succinate dehydrogenase/fumarate reductase flavoprotein C-terminal domain"/>
    <property type="match status" value="1"/>
</dbReference>
<comment type="function">
    <text evidence="13">Catalyzes the oxidation of L-aspartate to iminoaspartate.</text>
</comment>
<evidence type="ECO:0000313" key="18">
    <source>
        <dbReference type="EMBL" id="RAI85048.1"/>
    </source>
</evidence>
<dbReference type="Pfam" id="PF00890">
    <property type="entry name" value="FAD_binding_2"/>
    <property type="match status" value="1"/>
</dbReference>
<dbReference type="InterPro" id="IPR027477">
    <property type="entry name" value="Succ_DH/fumarate_Rdtase_cat_sf"/>
</dbReference>
<dbReference type="InterPro" id="IPR015939">
    <property type="entry name" value="Fum_Rdtase/Succ_DH_flav-like_C"/>
</dbReference>
<dbReference type="PRINTS" id="PR00368">
    <property type="entry name" value="FADPNR"/>
</dbReference>
<keyword evidence="7 13" id="KW-0662">Pyridine nucleotide biosynthesis</keyword>
<dbReference type="GO" id="GO:0033765">
    <property type="term" value="F:steroid dehydrogenase activity, acting on the CH-CH group of donors"/>
    <property type="evidence" value="ECO:0007669"/>
    <property type="project" value="UniProtKB-ARBA"/>
</dbReference>
<feature type="domain" description="Fumarate reductase/succinate dehydrogenase flavoprotein-like C-terminal" evidence="16">
    <location>
        <begin position="438"/>
        <end position="529"/>
    </location>
</feature>
<evidence type="ECO:0000313" key="17">
    <source>
        <dbReference type="EMBL" id="PWW33044.1"/>
    </source>
</evidence>
<dbReference type="UniPathway" id="UPA00253">
    <property type="reaction ID" value="UER00326"/>
</dbReference>
<keyword evidence="6 13" id="KW-0285">Flavoprotein</keyword>
<comment type="similarity">
    <text evidence="3 13">Belongs to the FAD-dependent oxidoreductase 2 family. NadB subfamily.</text>
</comment>
<dbReference type="FunFam" id="3.90.700.10:FF:000002">
    <property type="entry name" value="L-aspartate oxidase"/>
    <property type="match status" value="1"/>
</dbReference>
<feature type="domain" description="FAD-dependent oxidoreductase 2 FAD-binding" evidence="15">
    <location>
        <begin position="20"/>
        <end position="390"/>
    </location>
</feature>
<dbReference type="SUPFAM" id="SSF51905">
    <property type="entry name" value="FAD/NAD(P)-binding domain"/>
    <property type="match status" value="1"/>
</dbReference>
<feature type="coiled-coil region" evidence="14">
    <location>
        <begin position="448"/>
        <end position="482"/>
    </location>
</feature>
<evidence type="ECO:0000256" key="2">
    <source>
        <dbReference type="ARBA" id="ARBA00004950"/>
    </source>
</evidence>
<evidence type="ECO:0000256" key="12">
    <source>
        <dbReference type="PIRSR" id="PIRSR000171-1"/>
    </source>
</evidence>
<dbReference type="Pfam" id="PF02910">
    <property type="entry name" value="Succ_DH_flav_C"/>
    <property type="match status" value="1"/>
</dbReference>
<evidence type="ECO:0000256" key="5">
    <source>
        <dbReference type="ARBA" id="ARBA00021901"/>
    </source>
</evidence>
<keyword evidence="20" id="KW-1185">Reference proteome</keyword>
<sequence>MIPQYLVDFDLSALPMVETDVLVIGSGIAGLFTAIKASEQRSVLMITKKSLLESNTRYAQGGIAAVIAEDDSPAYHLQDTLVAGAGLCRSEAVEALVNEGPDGVKELIRLGTLFDLENGELALTQEGAHSHRRILHANGDATGYEIVRALAAQANEHPGIEVWDEHFVIDLITEQGECVGALVQKADGSQVFVKAEATVLCSGGAGQLYRYTTNPEVATADGVAMAYRAGAVVRDMEFIQFHPTSLCYPGAPRFLVSEAVRGEGAYLRNVKGERFMERYHAQLELAPRDIVARAIVSEMESTNSTFVYLDITHEPAEMIKHRFPTIYETCMRYGLDMTTDWIPVAPAAHYMMGGVKTDLSGESSIGRLFACGEVSSTGVHGANRLASNSLSEAIVFGRRIVERIQSLPPLAPLQTRVPASTSIRRSIKEEQKPVSERRLRLQKMMVRQVGLRRNGDNLQAAIEKLQQELQFFDQKFTHKEEMEYANLLTCAWLVTTGALHREESRGAHYREDFPQRDDAVWQKHSLQQREQAIVEELMS</sequence>
<dbReference type="InterPro" id="IPR036188">
    <property type="entry name" value="FAD/NAD-bd_sf"/>
</dbReference>
<dbReference type="NCBIfam" id="NF005701">
    <property type="entry name" value="PRK07512.1"/>
    <property type="match status" value="1"/>
</dbReference>
<dbReference type="PIRSF" id="PIRSF000171">
    <property type="entry name" value="SDHA_APRA_LASPO"/>
    <property type="match status" value="1"/>
</dbReference>
<dbReference type="Proteomes" id="UP000248827">
    <property type="component" value="Unassembled WGS sequence"/>
</dbReference>
<dbReference type="AlphaFoldDB" id="A0A855XY56"/>
<dbReference type="PANTHER" id="PTHR42716">
    <property type="entry name" value="L-ASPARTATE OXIDASE"/>
    <property type="match status" value="1"/>
</dbReference>
<evidence type="ECO:0000256" key="10">
    <source>
        <dbReference type="ARBA" id="ARBA00048305"/>
    </source>
</evidence>
<dbReference type="Proteomes" id="UP000247078">
    <property type="component" value="Unassembled WGS sequence"/>
</dbReference>
<dbReference type="InterPro" id="IPR037099">
    <property type="entry name" value="Fum_R/Succ_DH_flav-like_C_sf"/>
</dbReference>
<comment type="catalytic activity">
    <reaction evidence="10">
        <text>L-aspartate + O2 = iminosuccinate + H2O2</text>
        <dbReference type="Rhea" id="RHEA:25876"/>
        <dbReference type="ChEBI" id="CHEBI:15379"/>
        <dbReference type="ChEBI" id="CHEBI:16240"/>
        <dbReference type="ChEBI" id="CHEBI:29991"/>
        <dbReference type="ChEBI" id="CHEBI:77875"/>
        <dbReference type="EC" id="1.4.3.16"/>
    </reaction>
    <physiologicalReaction direction="left-to-right" evidence="10">
        <dbReference type="Rhea" id="RHEA:25877"/>
    </physiologicalReaction>
</comment>
<reference evidence="17 19" key="1">
    <citation type="submission" date="2018-05" db="EMBL/GenBank/DDBJ databases">
        <title>Freshwater and sediment microbial communities from various areas in North America, analyzing microbe dynamics in response to fracking.</title>
        <authorList>
            <person name="Lamendella R."/>
        </authorList>
    </citation>
    <scope>NUCLEOTIDE SEQUENCE [LARGE SCALE GENOMIC DNA]</scope>
    <source>
        <strain evidence="17 19">DB-3</strain>
        <strain evidence="18 20">NG-13</strain>
    </source>
</reference>
<dbReference type="GO" id="GO:0005737">
    <property type="term" value="C:cytoplasm"/>
    <property type="evidence" value="ECO:0007669"/>
    <property type="project" value="UniProtKB-SubCell"/>
</dbReference>
<evidence type="ECO:0000256" key="7">
    <source>
        <dbReference type="ARBA" id="ARBA00022642"/>
    </source>
</evidence>
<dbReference type="EC" id="1.4.3.16" evidence="4 11"/>
<dbReference type="Gene3D" id="3.50.50.60">
    <property type="entry name" value="FAD/NAD(P)-binding domain"/>
    <property type="match status" value="1"/>
</dbReference>
<dbReference type="EMBL" id="QGTZ01000021">
    <property type="protein sequence ID" value="PWW33044.1"/>
    <property type="molecule type" value="Genomic_DNA"/>
</dbReference>
<dbReference type="GO" id="GO:0034628">
    <property type="term" value="P:'de novo' NAD+ biosynthetic process from L-aspartate"/>
    <property type="evidence" value="ECO:0007669"/>
    <property type="project" value="TreeGrafter"/>
</dbReference>
<organism evidence="17 19">
    <name type="scientific">Paenibacillus pabuli</name>
    <dbReference type="NCBI Taxonomy" id="1472"/>
    <lineage>
        <taxon>Bacteria</taxon>
        <taxon>Bacillati</taxon>
        <taxon>Bacillota</taxon>
        <taxon>Bacilli</taxon>
        <taxon>Bacillales</taxon>
        <taxon>Paenibacillaceae</taxon>
        <taxon>Paenibacillus</taxon>
    </lineage>
</organism>
<evidence type="ECO:0000256" key="4">
    <source>
        <dbReference type="ARBA" id="ARBA00012173"/>
    </source>
</evidence>
<evidence type="ECO:0000256" key="1">
    <source>
        <dbReference type="ARBA" id="ARBA00001974"/>
    </source>
</evidence>
<dbReference type="Gene3D" id="1.20.58.100">
    <property type="entry name" value="Fumarate reductase/succinate dehydrogenase flavoprotein-like, C-terminal domain"/>
    <property type="match status" value="1"/>
</dbReference>
<evidence type="ECO:0000256" key="14">
    <source>
        <dbReference type="SAM" id="Coils"/>
    </source>
</evidence>
<dbReference type="PANTHER" id="PTHR42716:SF2">
    <property type="entry name" value="L-ASPARTATE OXIDASE, CHLOROPLASTIC"/>
    <property type="match status" value="1"/>
</dbReference>
<dbReference type="EMBL" id="QLLI01000022">
    <property type="protein sequence ID" value="RAI85048.1"/>
    <property type="molecule type" value="Genomic_DNA"/>
</dbReference>
<evidence type="ECO:0000256" key="13">
    <source>
        <dbReference type="RuleBase" id="RU362049"/>
    </source>
</evidence>
<keyword evidence="14" id="KW-0175">Coiled coil</keyword>
<gene>
    <name evidence="18" type="ORF">DET54_12220</name>
    <name evidence="17" type="ORF">DET56_12155</name>
</gene>
<evidence type="ECO:0000259" key="16">
    <source>
        <dbReference type="Pfam" id="PF02910"/>
    </source>
</evidence>
<evidence type="ECO:0000256" key="9">
    <source>
        <dbReference type="ARBA" id="ARBA00023002"/>
    </source>
</evidence>
<name>A0A855XY56_9BACL</name>
<evidence type="ECO:0000256" key="8">
    <source>
        <dbReference type="ARBA" id="ARBA00022827"/>
    </source>
</evidence>
<evidence type="ECO:0000313" key="20">
    <source>
        <dbReference type="Proteomes" id="UP000248827"/>
    </source>
</evidence>
<feature type="active site" description="Proton acceptor" evidence="12">
    <location>
        <position position="288"/>
    </location>
</feature>
<dbReference type="Gene3D" id="3.90.700.10">
    <property type="entry name" value="Succinate dehydrogenase/fumarate reductase flavoprotein, catalytic domain"/>
    <property type="match status" value="1"/>
</dbReference>
<dbReference type="GO" id="GO:0008734">
    <property type="term" value="F:L-aspartate oxidase activity"/>
    <property type="evidence" value="ECO:0007669"/>
    <property type="project" value="UniProtKB-UniRule"/>
</dbReference>
<accession>A0A855XY56</accession>
<dbReference type="SUPFAM" id="SSF56425">
    <property type="entry name" value="Succinate dehydrogenase/fumarate reductase flavoprotein, catalytic domain"/>
    <property type="match status" value="1"/>
</dbReference>
<evidence type="ECO:0000259" key="15">
    <source>
        <dbReference type="Pfam" id="PF00890"/>
    </source>
</evidence>
<comment type="pathway">
    <text evidence="2 13">Cofactor biosynthesis; NAD(+) biosynthesis; iminoaspartate from L-aspartate (oxidase route): step 1/1.</text>
</comment>
<comment type="caution">
    <text evidence="17">The sequence shown here is derived from an EMBL/GenBank/DDBJ whole genome shotgun (WGS) entry which is preliminary data.</text>
</comment>
<evidence type="ECO:0000256" key="11">
    <source>
        <dbReference type="NCBIfam" id="TIGR00551"/>
    </source>
</evidence>
<keyword evidence="9 13" id="KW-0560">Oxidoreductase</keyword>
<dbReference type="RefSeq" id="WP_110002346.1">
    <property type="nucleotide sequence ID" value="NZ_QGTZ01000021.1"/>
</dbReference>
<keyword evidence="8 13" id="KW-0274">FAD</keyword>
<evidence type="ECO:0000256" key="3">
    <source>
        <dbReference type="ARBA" id="ARBA00008562"/>
    </source>
</evidence>
<evidence type="ECO:0000313" key="19">
    <source>
        <dbReference type="Proteomes" id="UP000247078"/>
    </source>
</evidence>
<protein>
    <recommendedName>
        <fullName evidence="5 11">L-aspartate oxidase</fullName>
        <ecNumber evidence="4 11">1.4.3.16</ecNumber>
    </recommendedName>
</protein>